<reference evidence="1" key="1">
    <citation type="submission" date="2004-02" db="EMBL/GenBank/DDBJ databases">
        <authorList>
            <consortium name="DOE Joint Genome Institute"/>
        </authorList>
    </citation>
    <scope>NUCLEOTIDE SEQUENCE [LARGE SCALE GENOMIC DNA]</scope>
    <source>
        <strain evidence="1">WH 8501</strain>
    </source>
</reference>
<sequence length="107" mass="12401">MVTVKSIYSMVQDTNYLSHWCNLALQGKLKTESRHRKKYFPKKIRELKAMLLKADCICEQGKGSHTKCSHPLLDYKITISGKDGNDAKRYQEKDVKDLLKDIQEAQK</sequence>
<dbReference type="Proteomes" id="UP000003922">
    <property type="component" value="Unassembled WGS sequence"/>
</dbReference>
<comment type="caution">
    <text evidence="1">The sequence shown here is derived from an EMBL/GenBank/DDBJ whole genome shotgun (WGS) entry which is preliminary data.</text>
</comment>
<dbReference type="EMBL" id="AADV02000002">
    <property type="protein sequence ID" value="EAM52465.1"/>
    <property type="molecule type" value="Genomic_DNA"/>
</dbReference>
<evidence type="ECO:0000313" key="1">
    <source>
        <dbReference type="EMBL" id="EAM52465.1"/>
    </source>
</evidence>
<reference evidence="1" key="3">
    <citation type="submission" date="2016-12" db="EMBL/GenBank/DDBJ databases">
        <title>Annotation of the draft genome assembly of Crocosphaera watsonii WH 8501.</title>
        <authorList>
            <consortium name="US DOE Joint Genome Institute (JGI-ORNL)"/>
            <person name="Larimer F."/>
            <person name="Land M."/>
        </authorList>
    </citation>
    <scope>NUCLEOTIDE SEQUENCE</scope>
    <source>
        <strain evidence="1">WH 8501</strain>
    </source>
</reference>
<dbReference type="RefSeq" id="WP_007304115.1">
    <property type="nucleotide sequence ID" value="NZ_AADV02000002.1"/>
</dbReference>
<dbReference type="AlphaFoldDB" id="Q4C806"/>
<name>Q4C806_CROWT</name>
<keyword evidence="2" id="KW-1185">Reference proteome</keyword>
<proteinExistence type="predicted"/>
<accession>Q4C806</accession>
<protein>
    <submittedName>
        <fullName evidence="1">Uncharacterized protein</fullName>
    </submittedName>
</protein>
<dbReference type="KEGG" id="cwa:CwatDRAFT_5493"/>
<dbReference type="SUPFAM" id="SSF54786">
    <property type="entry name" value="YcfA/nrd intein domain"/>
    <property type="match status" value="1"/>
</dbReference>
<reference evidence="1" key="2">
    <citation type="submission" date="2005-06" db="EMBL/GenBank/DDBJ databases">
        <title>Sequencing of the draft genome and assembly of Crocosphaera watsonii WH 8501.</title>
        <authorList>
            <consortium name="US DOE Joint Genome Institute (JGI-PGF)"/>
            <person name="Copeland A."/>
            <person name="Lucas S."/>
            <person name="Lapidus A."/>
            <person name="Barry K."/>
            <person name="Detter C."/>
            <person name="Glavina T."/>
            <person name="Hammon N."/>
            <person name="Israni S."/>
            <person name="Pitluck S."/>
            <person name="Richardson P."/>
        </authorList>
    </citation>
    <scope>NUCLEOTIDE SEQUENCE [LARGE SCALE GENOMIC DNA]</scope>
    <source>
        <strain evidence="1">WH 8501</strain>
    </source>
</reference>
<organism evidence="1 2">
    <name type="scientific">Crocosphaera watsonii WH 8501</name>
    <dbReference type="NCBI Taxonomy" id="165597"/>
    <lineage>
        <taxon>Bacteria</taxon>
        <taxon>Bacillati</taxon>
        <taxon>Cyanobacteriota</taxon>
        <taxon>Cyanophyceae</taxon>
        <taxon>Oscillatoriophycideae</taxon>
        <taxon>Chroococcales</taxon>
        <taxon>Aphanothecaceae</taxon>
        <taxon>Crocosphaera</taxon>
    </lineage>
</organism>
<dbReference type="GeneID" id="88769552"/>
<gene>
    <name evidence="1" type="ORF">CwatDRAFT_5493</name>
</gene>
<evidence type="ECO:0000313" key="2">
    <source>
        <dbReference type="Proteomes" id="UP000003922"/>
    </source>
</evidence>